<dbReference type="Pfam" id="PF05036">
    <property type="entry name" value="SPOR"/>
    <property type="match status" value="1"/>
</dbReference>
<dbReference type="InterPro" id="IPR036680">
    <property type="entry name" value="SPOR-like_sf"/>
</dbReference>
<keyword evidence="4" id="KW-1185">Reference proteome</keyword>
<dbReference type="AlphaFoldDB" id="A0A4P7VFL5"/>
<sequence length="161" mass="18159">MKLRTYISMIMLGGIITAANADNDAPVNQAPIVGHIVSDSTVTLTMPDALLQRLQPVESHESETVRPVNGKMGGYRIQVFSDNNARTAKSEARTRARNVNARFPQYPTYVVYNSPFWRLRVGNFRTQEEANEAARELKEAFPSYMREIRVVRDRIVVSSGE</sequence>
<dbReference type="Gene3D" id="3.30.70.1070">
    <property type="entry name" value="Sporulation related repeat"/>
    <property type="match status" value="1"/>
</dbReference>
<reference evidence="3 4" key="1">
    <citation type="submission" date="2019-02" db="EMBL/GenBank/DDBJ databases">
        <title>Isolation and identification of novel species under the genus Muribaculum.</title>
        <authorList>
            <person name="Miyake S."/>
            <person name="Ding Y."/>
            <person name="Low A."/>
            <person name="Soh M."/>
            <person name="Seedorf H."/>
        </authorList>
    </citation>
    <scope>NUCLEOTIDE SEQUENCE [LARGE SCALE GENOMIC DNA]</scope>
    <source>
        <strain evidence="3 4">TLL-A4</strain>
    </source>
</reference>
<feature type="signal peptide" evidence="1">
    <location>
        <begin position="1"/>
        <end position="21"/>
    </location>
</feature>
<feature type="chain" id="PRO_5020822043" evidence="1">
    <location>
        <begin position="22"/>
        <end position="161"/>
    </location>
</feature>
<name>A0A4P7VFL5_9BACT</name>
<dbReference type="RefSeq" id="WP_136410061.1">
    <property type="nucleotide sequence ID" value="NZ_CP039393.1"/>
</dbReference>
<dbReference type="OrthoDB" id="2473397at2"/>
<keyword evidence="1" id="KW-0732">Signal</keyword>
<evidence type="ECO:0000256" key="1">
    <source>
        <dbReference type="SAM" id="SignalP"/>
    </source>
</evidence>
<accession>A0A4P7VFL5</accession>
<dbReference type="PROSITE" id="PS51724">
    <property type="entry name" value="SPOR"/>
    <property type="match status" value="1"/>
</dbReference>
<gene>
    <name evidence="3" type="ORF">E7746_05095</name>
</gene>
<proteinExistence type="predicted"/>
<dbReference type="InterPro" id="IPR007730">
    <property type="entry name" value="SPOR-like_dom"/>
</dbReference>
<feature type="domain" description="SPOR" evidence="2">
    <location>
        <begin position="69"/>
        <end position="151"/>
    </location>
</feature>
<dbReference type="SUPFAM" id="SSF110997">
    <property type="entry name" value="Sporulation related repeat"/>
    <property type="match status" value="1"/>
</dbReference>
<evidence type="ECO:0000259" key="2">
    <source>
        <dbReference type="PROSITE" id="PS51724"/>
    </source>
</evidence>
<protein>
    <submittedName>
        <fullName evidence="3">SPOR domain-containing protein</fullName>
    </submittedName>
</protein>
<evidence type="ECO:0000313" key="4">
    <source>
        <dbReference type="Proteomes" id="UP000297031"/>
    </source>
</evidence>
<dbReference type="Proteomes" id="UP000297031">
    <property type="component" value="Chromosome"/>
</dbReference>
<dbReference type="GO" id="GO:0042834">
    <property type="term" value="F:peptidoglycan binding"/>
    <property type="evidence" value="ECO:0007669"/>
    <property type="project" value="InterPro"/>
</dbReference>
<dbReference type="EMBL" id="CP039393">
    <property type="protein sequence ID" value="QCD35310.1"/>
    <property type="molecule type" value="Genomic_DNA"/>
</dbReference>
<dbReference type="KEGG" id="mgod:E7746_05095"/>
<evidence type="ECO:0000313" key="3">
    <source>
        <dbReference type="EMBL" id="QCD35310.1"/>
    </source>
</evidence>
<organism evidence="3 4">
    <name type="scientific">Muribaculum gordoncarteri</name>
    <dbReference type="NCBI Taxonomy" id="2530390"/>
    <lineage>
        <taxon>Bacteria</taxon>
        <taxon>Pseudomonadati</taxon>
        <taxon>Bacteroidota</taxon>
        <taxon>Bacteroidia</taxon>
        <taxon>Bacteroidales</taxon>
        <taxon>Muribaculaceae</taxon>
        <taxon>Muribaculum</taxon>
    </lineage>
</organism>